<gene>
    <name evidence="7" type="ORF">JK363_33535</name>
</gene>
<dbReference type="Gene3D" id="1.20.1250.20">
    <property type="entry name" value="MFS general substrate transporter like domains"/>
    <property type="match status" value="1"/>
</dbReference>
<evidence type="ECO:0000256" key="4">
    <source>
        <dbReference type="ARBA" id="ARBA00023136"/>
    </source>
</evidence>
<keyword evidence="3 5" id="KW-1133">Transmembrane helix</keyword>
<dbReference type="InterPro" id="IPR036259">
    <property type="entry name" value="MFS_trans_sf"/>
</dbReference>
<dbReference type="InterPro" id="IPR005829">
    <property type="entry name" value="Sugar_transporter_CS"/>
</dbReference>
<dbReference type="InterPro" id="IPR020846">
    <property type="entry name" value="MFS_dom"/>
</dbReference>
<reference evidence="7 8" key="1">
    <citation type="submission" date="2021-01" db="EMBL/GenBank/DDBJ databases">
        <title>WGS of actinomycetes isolated from Thailand.</title>
        <authorList>
            <person name="Thawai C."/>
        </authorList>
    </citation>
    <scope>NUCLEOTIDE SEQUENCE [LARGE SCALE GENOMIC DNA]</scope>
    <source>
        <strain evidence="7 8">CA1R205</strain>
    </source>
</reference>
<comment type="caution">
    <text evidence="7">The sequence shown here is derived from an EMBL/GenBank/DDBJ whole genome shotgun (WGS) entry which is preliminary data.</text>
</comment>
<evidence type="ECO:0000256" key="2">
    <source>
        <dbReference type="ARBA" id="ARBA00022692"/>
    </source>
</evidence>
<feature type="transmembrane region" description="Helical" evidence="5">
    <location>
        <begin position="79"/>
        <end position="100"/>
    </location>
</feature>
<dbReference type="PROSITE" id="PS50850">
    <property type="entry name" value="MFS"/>
    <property type="match status" value="1"/>
</dbReference>
<feature type="transmembrane region" description="Helical" evidence="5">
    <location>
        <begin position="233"/>
        <end position="254"/>
    </location>
</feature>
<feature type="transmembrane region" description="Helical" evidence="5">
    <location>
        <begin position="261"/>
        <end position="279"/>
    </location>
</feature>
<organism evidence="7 8">
    <name type="scientific">Streptomyces coffeae</name>
    <dbReference type="NCBI Taxonomy" id="621382"/>
    <lineage>
        <taxon>Bacteria</taxon>
        <taxon>Bacillati</taxon>
        <taxon>Actinomycetota</taxon>
        <taxon>Actinomycetes</taxon>
        <taxon>Kitasatosporales</taxon>
        <taxon>Streptomycetaceae</taxon>
        <taxon>Streptomyces</taxon>
    </lineage>
</organism>
<dbReference type="SUPFAM" id="SSF103473">
    <property type="entry name" value="MFS general substrate transporter"/>
    <property type="match status" value="1"/>
</dbReference>
<name>A0ABS1NN23_9ACTN</name>
<dbReference type="EMBL" id="JAERRF010000029">
    <property type="protein sequence ID" value="MBL1101498.1"/>
    <property type="molecule type" value="Genomic_DNA"/>
</dbReference>
<feature type="transmembrane region" description="Helical" evidence="5">
    <location>
        <begin position="349"/>
        <end position="370"/>
    </location>
</feature>
<accession>A0ABS1NN23</accession>
<keyword evidence="8" id="KW-1185">Reference proteome</keyword>
<evidence type="ECO:0000256" key="5">
    <source>
        <dbReference type="SAM" id="Phobius"/>
    </source>
</evidence>
<protein>
    <submittedName>
        <fullName evidence="7">MFS transporter</fullName>
    </submittedName>
</protein>
<dbReference type="PROSITE" id="PS00217">
    <property type="entry name" value="SUGAR_TRANSPORT_2"/>
    <property type="match status" value="1"/>
</dbReference>
<dbReference type="PANTHER" id="PTHR23508:SF10">
    <property type="entry name" value="CARBOXYLIC ACID TRANSPORTER PROTEIN HOMOLOG"/>
    <property type="match status" value="1"/>
</dbReference>
<evidence type="ECO:0000313" key="7">
    <source>
        <dbReference type="EMBL" id="MBL1101498.1"/>
    </source>
</evidence>
<dbReference type="Proteomes" id="UP000634229">
    <property type="component" value="Unassembled WGS sequence"/>
</dbReference>
<evidence type="ECO:0000256" key="1">
    <source>
        <dbReference type="ARBA" id="ARBA00004651"/>
    </source>
</evidence>
<evidence type="ECO:0000313" key="8">
    <source>
        <dbReference type="Proteomes" id="UP000634229"/>
    </source>
</evidence>
<feature type="transmembrane region" description="Helical" evidence="5">
    <location>
        <begin position="54"/>
        <end position="73"/>
    </location>
</feature>
<evidence type="ECO:0000259" key="6">
    <source>
        <dbReference type="PROSITE" id="PS50850"/>
    </source>
</evidence>
<keyword evidence="4 5" id="KW-0472">Membrane</keyword>
<proteinExistence type="predicted"/>
<feature type="transmembrane region" description="Helical" evidence="5">
    <location>
        <begin position="195"/>
        <end position="213"/>
    </location>
</feature>
<dbReference type="InterPro" id="IPR011701">
    <property type="entry name" value="MFS"/>
</dbReference>
<feature type="transmembrane region" description="Helical" evidence="5">
    <location>
        <begin position="320"/>
        <end position="343"/>
    </location>
</feature>
<feature type="transmembrane region" description="Helical" evidence="5">
    <location>
        <begin position="112"/>
        <end position="133"/>
    </location>
</feature>
<feature type="transmembrane region" description="Helical" evidence="5">
    <location>
        <begin position="139"/>
        <end position="162"/>
    </location>
</feature>
<keyword evidence="2 5" id="KW-0812">Transmembrane</keyword>
<evidence type="ECO:0000256" key="3">
    <source>
        <dbReference type="ARBA" id="ARBA00022989"/>
    </source>
</evidence>
<dbReference type="PANTHER" id="PTHR23508">
    <property type="entry name" value="CARBOXYLIC ACID TRANSPORTER PROTEIN HOMOLOG"/>
    <property type="match status" value="1"/>
</dbReference>
<feature type="transmembrane region" description="Helical" evidence="5">
    <location>
        <begin position="23"/>
        <end position="42"/>
    </location>
</feature>
<feature type="domain" description="Major facilitator superfamily (MFS) profile" evidence="6">
    <location>
        <begin position="1"/>
        <end position="375"/>
    </location>
</feature>
<sequence length="401" mass="40906">MASYGAALPRLIGPQPWGMTTETAGIVGSLALVGALIGAVVSGTLTDVFGRRRLFIGGLVLFSLAMILCGIAPNLEVFATGRFICGLGFGGVIPVSVSLAAEFAPRHYRARIIGLVLTGLGVGTALAAFVALWSLDSHGFRPVFLIGGFPLLITVPLAIAFVREPASSPSRGRTGRASSAAAGTVRRLLSPPMRWATLTLWVVAPLQLVNLWGATTWLPKLMSQAGFGLKASLTFLLVYTGGSIVGTLISSAIAERVGAKPMVILGGMLSGFGLSALAVTDALPVLLTTVGVAGFGIGTAQNLLQVHIAEFYPPDMRATALGWAGGAGRIGSIVGPAYGGYFVATAGGVSSAALAFAAPALLAALVMITVKPQLVPRSSLDPARTADLQHAAGRIAEEGAP</sequence>
<comment type="subcellular location">
    <subcellularLocation>
        <location evidence="1">Cell membrane</location>
        <topology evidence="1">Multi-pass membrane protein</topology>
    </subcellularLocation>
</comment>
<dbReference type="Pfam" id="PF07690">
    <property type="entry name" value="MFS_1"/>
    <property type="match status" value="1"/>
</dbReference>